<dbReference type="RefSeq" id="WP_010918452.1">
    <property type="nucleotide sequence ID" value="NC_011916.1"/>
</dbReference>
<name>A0A0H3C665_CAUVN</name>
<feature type="transmembrane region" description="Helical" evidence="1">
    <location>
        <begin position="12"/>
        <end position="39"/>
    </location>
</feature>
<keyword evidence="3" id="KW-1185">Reference proteome</keyword>
<organism evidence="2 3">
    <name type="scientific">Caulobacter vibrioides (strain NA1000 / CB15N)</name>
    <name type="common">Caulobacter crescentus</name>
    <dbReference type="NCBI Taxonomy" id="565050"/>
    <lineage>
        <taxon>Bacteria</taxon>
        <taxon>Pseudomonadati</taxon>
        <taxon>Pseudomonadota</taxon>
        <taxon>Alphaproteobacteria</taxon>
        <taxon>Caulobacterales</taxon>
        <taxon>Caulobacteraceae</taxon>
        <taxon>Caulobacter</taxon>
    </lineage>
</organism>
<evidence type="ECO:0008006" key="4">
    <source>
        <dbReference type="Google" id="ProtNLM"/>
    </source>
</evidence>
<dbReference type="KEGG" id="ccs:CCNA_00600"/>
<dbReference type="RefSeq" id="YP_002515973.1">
    <property type="nucleotide sequence ID" value="NC_011916.1"/>
</dbReference>
<dbReference type="EMBL" id="CP001340">
    <property type="protein sequence ID" value="ACL94065.1"/>
    <property type="molecule type" value="Genomic_DNA"/>
</dbReference>
<gene>
    <name evidence="2" type="ordered locus">CCNA_00600</name>
</gene>
<protein>
    <recommendedName>
        <fullName evidence="4">DUF4350 domain-containing protein</fullName>
    </recommendedName>
</protein>
<keyword evidence="1" id="KW-0812">Transmembrane</keyword>
<evidence type="ECO:0000256" key="1">
    <source>
        <dbReference type="SAM" id="Phobius"/>
    </source>
</evidence>
<reference evidence="2 3" key="1">
    <citation type="journal article" date="2010" name="J. Bacteriol.">
        <title>The genetic basis of laboratory adaptation in Caulobacter crescentus.</title>
        <authorList>
            <person name="Marks M.E."/>
            <person name="Castro-Rojas C.M."/>
            <person name="Teiling C."/>
            <person name="Du L."/>
            <person name="Kapatral V."/>
            <person name="Walunas T.L."/>
            <person name="Crosson S."/>
        </authorList>
    </citation>
    <scope>NUCLEOTIDE SEQUENCE [LARGE SCALE GENOMIC DNA]</scope>
    <source>
        <strain evidence="3">NA1000 / CB15N</strain>
    </source>
</reference>
<dbReference type="OrthoDB" id="7198805at2"/>
<sequence length="409" mass="43116">MGAMSRRGASGAFSPMAMIVIVLVGVVSFAGLGVLSAYAPELKKGDDGRAHALSRSSVGYAATVRLLQTSGRGALVGRGPLPASAEDGLLVLTPALGSGAVNLDDFDHPGPRLIVLPKWATMPDPNRKGWALATRIVNDKASLAVLPADLRKGLTLRAPPPEVGPLRLYRPDGQLFGLQPSVRAPRSLEGKGWTPVLKDQDGRMVLAMHTESQTYVLAEPDLLNTTALKTLEGARTAVALLDLIHAEDTPVVFDATLHGFARARSLLRLLLEPPLVGATLVLVALAVLAGLQAGVRFGPALKPRRAVALGKLALADNTAGLIRLAGREARMTPLYAQLIRASAARAIGAPRGMDDPALDAFLDRVSVTVGASSTFTALAERARAATASDMMQVARDLHLWKQELIRGRQ</sequence>
<keyword evidence="1" id="KW-0472">Membrane</keyword>
<dbReference type="AlphaFoldDB" id="A0A0H3C665"/>
<evidence type="ECO:0000313" key="2">
    <source>
        <dbReference type="EMBL" id="ACL94065.1"/>
    </source>
</evidence>
<dbReference type="PATRIC" id="fig|565050.3.peg.594"/>
<dbReference type="HOGENOM" id="CLU_047546_0_0_5"/>
<accession>A0A0H3C665</accession>
<dbReference type="GeneID" id="7329999"/>
<proteinExistence type="predicted"/>
<feature type="transmembrane region" description="Helical" evidence="1">
    <location>
        <begin position="275"/>
        <end position="295"/>
    </location>
</feature>
<keyword evidence="1" id="KW-1133">Transmembrane helix</keyword>
<dbReference type="Proteomes" id="UP000001364">
    <property type="component" value="Chromosome"/>
</dbReference>
<evidence type="ECO:0000313" key="3">
    <source>
        <dbReference type="Proteomes" id="UP000001364"/>
    </source>
</evidence>